<accession>A0AAW2L047</accession>
<evidence type="ECO:0000313" key="1">
    <source>
        <dbReference type="EMBL" id="KAL0312169.1"/>
    </source>
</evidence>
<dbReference type="EMBL" id="JACGWJ010000026">
    <property type="protein sequence ID" value="KAL0312169.1"/>
    <property type="molecule type" value="Genomic_DNA"/>
</dbReference>
<gene>
    <name evidence="1" type="ORF">Sradi_5616200</name>
</gene>
<organism evidence="1">
    <name type="scientific">Sesamum radiatum</name>
    <name type="common">Black benniseed</name>
    <dbReference type="NCBI Taxonomy" id="300843"/>
    <lineage>
        <taxon>Eukaryota</taxon>
        <taxon>Viridiplantae</taxon>
        <taxon>Streptophyta</taxon>
        <taxon>Embryophyta</taxon>
        <taxon>Tracheophyta</taxon>
        <taxon>Spermatophyta</taxon>
        <taxon>Magnoliopsida</taxon>
        <taxon>eudicotyledons</taxon>
        <taxon>Gunneridae</taxon>
        <taxon>Pentapetalae</taxon>
        <taxon>asterids</taxon>
        <taxon>lamiids</taxon>
        <taxon>Lamiales</taxon>
        <taxon>Pedaliaceae</taxon>
        <taxon>Sesamum</taxon>
    </lineage>
</organism>
<dbReference type="AlphaFoldDB" id="A0AAW2L047"/>
<sequence length="80" mass="8854">MEIVDSSGEAPGRVLRVRYFPNGDVFSATLGSRPSYTWRSILAAQTLFRRGANGKWVQEGIFVWGPIPGFLVLASLTRLL</sequence>
<reference evidence="1" key="2">
    <citation type="journal article" date="2024" name="Plant">
        <title>Genomic evolution and insights into agronomic trait innovations of Sesamum species.</title>
        <authorList>
            <person name="Miao H."/>
            <person name="Wang L."/>
            <person name="Qu L."/>
            <person name="Liu H."/>
            <person name="Sun Y."/>
            <person name="Le M."/>
            <person name="Wang Q."/>
            <person name="Wei S."/>
            <person name="Zheng Y."/>
            <person name="Lin W."/>
            <person name="Duan Y."/>
            <person name="Cao H."/>
            <person name="Xiong S."/>
            <person name="Wang X."/>
            <person name="Wei L."/>
            <person name="Li C."/>
            <person name="Ma Q."/>
            <person name="Ju M."/>
            <person name="Zhao R."/>
            <person name="Li G."/>
            <person name="Mu C."/>
            <person name="Tian Q."/>
            <person name="Mei H."/>
            <person name="Zhang T."/>
            <person name="Gao T."/>
            <person name="Zhang H."/>
        </authorList>
    </citation>
    <scope>NUCLEOTIDE SEQUENCE</scope>
    <source>
        <strain evidence="1">G02</strain>
    </source>
</reference>
<proteinExistence type="predicted"/>
<reference evidence="1" key="1">
    <citation type="submission" date="2020-06" db="EMBL/GenBank/DDBJ databases">
        <authorList>
            <person name="Li T."/>
            <person name="Hu X."/>
            <person name="Zhang T."/>
            <person name="Song X."/>
            <person name="Zhang H."/>
            <person name="Dai N."/>
            <person name="Sheng W."/>
            <person name="Hou X."/>
            <person name="Wei L."/>
        </authorList>
    </citation>
    <scope>NUCLEOTIDE SEQUENCE</scope>
    <source>
        <strain evidence="1">G02</strain>
        <tissue evidence="1">Leaf</tissue>
    </source>
</reference>
<comment type="caution">
    <text evidence="1">The sequence shown here is derived from an EMBL/GenBank/DDBJ whole genome shotgun (WGS) entry which is preliminary data.</text>
</comment>
<protein>
    <submittedName>
        <fullName evidence="1">Uncharacterized protein</fullName>
    </submittedName>
</protein>
<name>A0AAW2L047_SESRA</name>